<protein>
    <submittedName>
        <fullName evidence="1">Uncharacterized protein</fullName>
    </submittedName>
</protein>
<evidence type="ECO:0000313" key="2">
    <source>
        <dbReference type="Proteomes" id="UP001551675"/>
    </source>
</evidence>
<proteinExistence type="predicted"/>
<comment type="caution">
    <text evidence="1">The sequence shown here is derived from an EMBL/GenBank/DDBJ whole genome shotgun (WGS) entry which is preliminary data.</text>
</comment>
<organism evidence="1 2">
    <name type="scientific">Microtetraspora glauca</name>
    <dbReference type="NCBI Taxonomy" id="1996"/>
    <lineage>
        <taxon>Bacteria</taxon>
        <taxon>Bacillati</taxon>
        <taxon>Actinomycetota</taxon>
        <taxon>Actinomycetes</taxon>
        <taxon>Streptosporangiales</taxon>
        <taxon>Streptosporangiaceae</taxon>
        <taxon>Microtetraspora</taxon>
    </lineage>
</organism>
<accession>A0ABV3GJP1</accession>
<gene>
    <name evidence="1" type="ORF">AB0I59_24185</name>
</gene>
<dbReference type="Proteomes" id="UP001551675">
    <property type="component" value="Unassembled WGS sequence"/>
</dbReference>
<dbReference type="EMBL" id="JBFALK010000013">
    <property type="protein sequence ID" value="MEV0971722.1"/>
    <property type="molecule type" value="Genomic_DNA"/>
</dbReference>
<reference evidence="1 2" key="1">
    <citation type="submission" date="2024-06" db="EMBL/GenBank/DDBJ databases">
        <title>The Natural Products Discovery Center: Release of the First 8490 Sequenced Strains for Exploring Actinobacteria Biosynthetic Diversity.</title>
        <authorList>
            <person name="Kalkreuter E."/>
            <person name="Kautsar S.A."/>
            <person name="Yang D."/>
            <person name="Bader C.D."/>
            <person name="Teijaro C.N."/>
            <person name="Fluegel L."/>
            <person name="Davis C.M."/>
            <person name="Simpson J.R."/>
            <person name="Lauterbach L."/>
            <person name="Steele A.D."/>
            <person name="Gui C."/>
            <person name="Meng S."/>
            <person name="Li G."/>
            <person name="Viehrig K."/>
            <person name="Ye F."/>
            <person name="Su P."/>
            <person name="Kiefer A.F."/>
            <person name="Nichols A."/>
            <person name="Cepeda A.J."/>
            <person name="Yan W."/>
            <person name="Fan B."/>
            <person name="Jiang Y."/>
            <person name="Adhikari A."/>
            <person name="Zheng C.-J."/>
            <person name="Schuster L."/>
            <person name="Cowan T.M."/>
            <person name="Smanski M.J."/>
            <person name="Chevrette M.G."/>
            <person name="De Carvalho L.P.S."/>
            <person name="Shen B."/>
        </authorList>
    </citation>
    <scope>NUCLEOTIDE SEQUENCE [LARGE SCALE GENOMIC DNA]</scope>
    <source>
        <strain evidence="1 2">NPDC050100</strain>
    </source>
</reference>
<name>A0ABV3GJP1_MICGL</name>
<evidence type="ECO:0000313" key="1">
    <source>
        <dbReference type="EMBL" id="MEV0971722.1"/>
    </source>
</evidence>
<keyword evidence="2" id="KW-1185">Reference proteome</keyword>
<sequence>MTLLVHVTAAKNVRSVRRAGIRADSIGHGGMTGVYCLPVLPSYQITYQWVRELRRGGQRAMIAVHFRVPDDEPVLVGHYNRTPLQLSSAEAAALVAEQQDARGYELFLPRPVSAKEIHRVRSVNQVTGWRYMPGAHGSPPCACPVCNFPGQYGAAKIRKAFGEP</sequence>
<dbReference type="RefSeq" id="WP_358136199.1">
    <property type="nucleotide sequence ID" value="NZ_JBFALK010000013.1"/>
</dbReference>